<dbReference type="RefSeq" id="WP_338779862.1">
    <property type="nucleotide sequence ID" value="NZ_CP147407.1"/>
</dbReference>
<gene>
    <name evidence="3" type="ORF">WCV65_02735</name>
</gene>
<dbReference type="Proteomes" id="UP001377337">
    <property type="component" value="Chromosome"/>
</dbReference>
<dbReference type="PANTHER" id="PTHR38432:SF1">
    <property type="entry name" value="TELA-LIKE PROTEIN SAOUHSC_01408"/>
    <property type="match status" value="1"/>
</dbReference>
<feature type="region of interest" description="Disordered" evidence="2">
    <location>
        <begin position="262"/>
        <end position="281"/>
    </location>
</feature>
<evidence type="ECO:0000256" key="1">
    <source>
        <dbReference type="ARBA" id="ARBA00005541"/>
    </source>
</evidence>
<dbReference type="PANTHER" id="PTHR38432">
    <property type="entry name" value="TELA-LIKE PROTEIN SAOUHSC_01408"/>
    <property type="match status" value="1"/>
</dbReference>
<dbReference type="InterPro" id="IPR008863">
    <property type="entry name" value="Toxic_anion-R_TelA"/>
</dbReference>
<organism evidence="3 4">
    <name type="scientific">Metabacillus sediminis</name>
    <dbReference type="NCBI Taxonomy" id="3117746"/>
    <lineage>
        <taxon>Bacteria</taxon>
        <taxon>Bacillati</taxon>
        <taxon>Bacillota</taxon>
        <taxon>Bacilli</taxon>
        <taxon>Bacillales</taxon>
        <taxon>Bacillaceae</taxon>
        <taxon>Metabacillus</taxon>
    </lineage>
</organism>
<dbReference type="Pfam" id="PF05816">
    <property type="entry name" value="TelA"/>
    <property type="match status" value="1"/>
</dbReference>
<reference evidence="3 4" key="1">
    <citation type="submission" date="2024-02" db="EMBL/GenBank/DDBJ databases">
        <title>Seven novel Bacillus-like species.</title>
        <authorList>
            <person name="Liu G."/>
        </authorList>
    </citation>
    <scope>NUCLEOTIDE SEQUENCE [LARGE SCALE GENOMIC DNA]</scope>
    <source>
        <strain evidence="3 4">FJAT-52054</strain>
    </source>
</reference>
<keyword evidence="4" id="KW-1185">Reference proteome</keyword>
<evidence type="ECO:0000313" key="3">
    <source>
        <dbReference type="EMBL" id="WXB97436.1"/>
    </source>
</evidence>
<sequence length="307" mass="35665">MNLQERTFSEGERRRIQETAAQINPDIGEEIASYGVPAQSGLLSLSNKMMHYVKEKDRGNAGLFIRDLMRKLDEADPDRGRGFNFMTRLFKKSPSSQELISRYHKMSAQLDRVTLQLENSKNVLGADVAMLDELFAQNQSYFKELNVYIEAAELKLRELRQEEIPALEKSEDPVHKQKAEDTARFAERLERRLYDLKVSREITRQSAPQIRLIQQTNQLLIDKIQSSILTAIPLWKNQITMELAMLRQNKARETHAEMNRMAEGADTREHVNETKEELRRNLEESLKIQETAQMQKQAAEKEFADRT</sequence>
<evidence type="ECO:0000313" key="4">
    <source>
        <dbReference type="Proteomes" id="UP001377337"/>
    </source>
</evidence>
<accession>A0ABZ2NI15</accession>
<evidence type="ECO:0000256" key="2">
    <source>
        <dbReference type="SAM" id="MobiDB-lite"/>
    </source>
</evidence>
<protein>
    <submittedName>
        <fullName evidence="3">Toxic anion resistance protein</fullName>
    </submittedName>
</protein>
<name>A0ABZ2NI15_9BACI</name>
<proteinExistence type="inferred from homology"/>
<dbReference type="EMBL" id="CP147407">
    <property type="protein sequence ID" value="WXB97436.1"/>
    <property type="molecule type" value="Genomic_DNA"/>
</dbReference>
<comment type="similarity">
    <text evidence="1">Belongs to the TelA family.</text>
</comment>